<organism evidence="3 4">
    <name type="scientific">Levilactobacillus brevis KB290</name>
    <dbReference type="NCBI Taxonomy" id="1001583"/>
    <lineage>
        <taxon>Bacteria</taxon>
        <taxon>Bacillati</taxon>
        <taxon>Bacillota</taxon>
        <taxon>Bacilli</taxon>
        <taxon>Lactobacillales</taxon>
        <taxon>Lactobacillaceae</taxon>
        <taxon>Levilactobacillus</taxon>
    </lineage>
</organism>
<dbReference type="KEGG" id="lbk:LVISKB_1326"/>
<protein>
    <recommendedName>
        <fullName evidence="5">DUF4352 domain-containing protein</fullName>
    </recommendedName>
</protein>
<gene>
    <name evidence="3" type="ORF">LVISKB_1326</name>
</gene>
<feature type="region of interest" description="Disordered" evidence="1">
    <location>
        <begin position="36"/>
        <end position="81"/>
    </location>
</feature>
<dbReference type="HOGENOM" id="CLU_1080909_0_0_9"/>
<name>M5B0G1_LEVBR</name>
<dbReference type="AlphaFoldDB" id="M5B0G1"/>
<keyword evidence="2" id="KW-0732">Signal</keyword>
<feature type="compositionally biased region" description="Low complexity" evidence="1">
    <location>
        <begin position="57"/>
        <end position="70"/>
    </location>
</feature>
<evidence type="ECO:0000256" key="1">
    <source>
        <dbReference type="SAM" id="MobiDB-lite"/>
    </source>
</evidence>
<dbReference type="Proteomes" id="UP000012042">
    <property type="component" value="Chromosome"/>
</dbReference>
<sequence>MKGVFFMRLHQTLVLAGLSLLVLGLAGCQSSAQKSTTSFKNSSSQSSRHYSAANPDAAVSATSSSSSSEAQTYRPAASQTKRASYVKSGNLKKSGQFTYDKVGTRLQLTKVKHPQTTLKSGQLTYKITTVRLIKNTAETAAAKRMAAQALNLSALKSPYYTIQLKFTIYNHGKQAVTTDGIKAIRLSANQQLNATNQLSDASAGKTIAGKGQLATFATGLASEKTKPTFKTIKVAFAGAYVNQKQVVSPTDWLTLTV</sequence>
<evidence type="ECO:0000256" key="2">
    <source>
        <dbReference type="SAM" id="SignalP"/>
    </source>
</evidence>
<evidence type="ECO:0000313" key="3">
    <source>
        <dbReference type="EMBL" id="BAN06961.1"/>
    </source>
</evidence>
<dbReference type="EMBL" id="AP012167">
    <property type="protein sequence ID" value="BAN06961.1"/>
    <property type="molecule type" value="Genomic_DNA"/>
</dbReference>
<feature type="chain" id="PRO_5004063056" description="DUF4352 domain-containing protein" evidence="2">
    <location>
        <begin position="33"/>
        <end position="257"/>
    </location>
</feature>
<dbReference type="PATRIC" id="fig|1001583.3.peg.1310"/>
<reference evidence="3 4" key="1">
    <citation type="journal article" date="2013" name="PLoS ONE">
        <title>Genomic Analysis by Deep Sequencing of the Probiotic Lactobacillus brevis KB290 Harboring Nine Plasmids Reveals Genomic Stability.</title>
        <authorList>
            <person name="Fukao M."/>
            <person name="Oshima K."/>
            <person name="Morita H."/>
            <person name="Toh H."/>
            <person name="Suda W."/>
            <person name="Kim S.W."/>
            <person name="Suzuki S."/>
            <person name="Yakabe T."/>
            <person name="Hattori M."/>
            <person name="Yajima N."/>
        </authorList>
    </citation>
    <scope>NUCLEOTIDE SEQUENCE [LARGE SCALE GENOMIC DNA]</scope>
    <source>
        <strain evidence="3 4">KB290</strain>
    </source>
</reference>
<evidence type="ECO:0008006" key="5">
    <source>
        <dbReference type="Google" id="ProtNLM"/>
    </source>
</evidence>
<evidence type="ECO:0000313" key="4">
    <source>
        <dbReference type="Proteomes" id="UP000012042"/>
    </source>
</evidence>
<proteinExistence type="predicted"/>
<accession>M5B0G1</accession>
<feature type="signal peptide" evidence="2">
    <location>
        <begin position="1"/>
        <end position="32"/>
    </location>
</feature>
<dbReference type="PROSITE" id="PS51257">
    <property type="entry name" value="PROKAR_LIPOPROTEIN"/>
    <property type="match status" value="1"/>
</dbReference>
<feature type="compositionally biased region" description="Low complexity" evidence="1">
    <location>
        <begin position="36"/>
        <end position="47"/>
    </location>
</feature>